<dbReference type="Pfam" id="PF01805">
    <property type="entry name" value="Surp"/>
    <property type="match status" value="1"/>
</dbReference>
<feature type="compositionally biased region" description="Basic and acidic residues" evidence="2">
    <location>
        <begin position="22"/>
        <end position="40"/>
    </location>
</feature>
<dbReference type="SUPFAM" id="SSF109905">
    <property type="entry name" value="Surp module (SWAP domain)"/>
    <property type="match status" value="1"/>
</dbReference>
<feature type="domain" description="SURP motif" evidence="3">
    <location>
        <begin position="359"/>
        <end position="404"/>
    </location>
</feature>
<dbReference type="SMART" id="SM00648">
    <property type="entry name" value="SWAP"/>
    <property type="match status" value="1"/>
</dbReference>
<feature type="compositionally biased region" description="Low complexity" evidence="2">
    <location>
        <begin position="912"/>
        <end position="927"/>
    </location>
</feature>
<feature type="compositionally biased region" description="Acidic residues" evidence="2">
    <location>
        <begin position="468"/>
        <end position="478"/>
    </location>
</feature>
<dbReference type="InterPro" id="IPR035967">
    <property type="entry name" value="SWAP/Surp_sf"/>
</dbReference>
<evidence type="ECO:0000313" key="6">
    <source>
        <dbReference type="Proteomes" id="UP000275078"/>
    </source>
</evidence>
<dbReference type="PANTHER" id="PTHR23140">
    <property type="entry name" value="RNA PROCESSING PROTEIN LD23810P"/>
    <property type="match status" value="1"/>
</dbReference>
<proteinExistence type="predicted"/>
<feature type="compositionally biased region" description="Basic and acidic residues" evidence="2">
    <location>
        <begin position="123"/>
        <end position="142"/>
    </location>
</feature>
<dbReference type="PANTHER" id="PTHR23140:SF0">
    <property type="entry name" value="U2 SNRNP-ASSOCIATED SURP MOTIF-CONTAINING PROTEIN"/>
    <property type="match status" value="1"/>
</dbReference>
<feature type="compositionally biased region" description="Low complexity" evidence="2">
    <location>
        <begin position="716"/>
        <end position="730"/>
    </location>
</feature>
<feature type="compositionally biased region" description="Pro residues" evidence="2">
    <location>
        <begin position="313"/>
        <end position="324"/>
    </location>
</feature>
<feature type="compositionally biased region" description="Pro residues" evidence="2">
    <location>
        <begin position="889"/>
        <end position="898"/>
    </location>
</feature>
<feature type="compositionally biased region" description="Basic and acidic residues" evidence="2">
    <location>
        <begin position="458"/>
        <end position="467"/>
    </location>
</feature>
<accession>A0A3N4IUY1</accession>
<feature type="compositionally biased region" description="Low complexity" evidence="2">
    <location>
        <begin position="691"/>
        <end position="705"/>
    </location>
</feature>
<organism evidence="5 6">
    <name type="scientific">Ascobolus immersus RN42</name>
    <dbReference type="NCBI Taxonomy" id="1160509"/>
    <lineage>
        <taxon>Eukaryota</taxon>
        <taxon>Fungi</taxon>
        <taxon>Dikarya</taxon>
        <taxon>Ascomycota</taxon>
        <taxon>Pezizomycotina</taxon>
        <taxon>Pezizomycetes</taxon>
        <taxon>Pezizales</taxon>
        <taxon>Ascobolaceae</taxon>
        <taxon>Ascobolus</taxon>
    </lineage>
</organism>
<feature type="compositionally biased region" description="Polar residues" evidence="2">
    <location>
        <begin position="899"/>
        <end position="911"/>
    </location>
</feature>
<feature type="region of interest" description="Disordered" evidence="2">
    <location>
        <begin position="458"/>
        <end position="491"/>
    </location>
</feature>
<dbReference type="InterPro" id="IPR008942">
    <property type="entry name" value="ENTH_VHS"/>
</dbReference>
<dbReference type="Gene3D" id="1.25.40.90">
    <property type="match status" value="1"/>
</dbReference>
<reference evidence="5 6" key="1">
    <citation type="journal article" date="2018" name="Nat. Ecol. Evol.">
        <title>Pezizomycetes genomes reveal the molecular basis of ectomycorrhizal truffle lifestyle.</title>
        <authorList>
            <person name="Murat C."/>
            <person name="Payen T."/>
            <person name="Noel B."/>
            <person name="Kuo A."/>
            <person name="Morin E."/>
            <person name="Chen J."/>
            <person name="Kohler A."/>
            <person name="Krizsan K."/>
            <person name="Balestrini R."/>
            <person name="Da Silva C."/>
            <person name="Montanini B."/>
            <person name="Hainaut M."/>
            <person name="Levati E."/>
            <person name="Barry K.W."/>
            <person name="Belfiori B."/>
            <person name="Cichocki N."/>
            <person name="Clum A."/>
            <person name="Dockter R.B."/>
            <person name="Fauchery L."/>
            <person name="Guy J."/>
            <person name="Iotti M."/>
            <person name="Le Tacon F."/>
            <person name="Lindquist E.A."/>
            <person name="Lipzen A."/>
            <person name="Malagnac F."/>
            <person name="Mello A."/>
            <person name="Molinier V."/>
            <person name="Miyauchi S."/>
            <person name="Poulain J."/>
            <person name="Riccioni C."/>
            <person name="Rubini A."/>
            <person name="Sitrit Y."/>
            <person name="Splivallo R."/>
            <person name="Traeger S."/>
            <person name="Wang M."/>
            <person name="Zifcakova L."/>
            <person name="Wipf D."/>
            <person name="Zambonelli A."/>
            <person name="Paolocci F."/>
            <person name="Nowrousian M."/>
            <person name="Ottonello S."/>
            <person name="Baldrian P."/>
            <person name="Spatafora J.W."/>
            <person name="Henrissat B."/>
            <person name="Nagy L.G."/>
            <person name="Aury J.M."/>
            <person name="Wincker P."/>
            <person name="Grigoriev I.V."/>
            <person name="Bonfante P."/>
            <person name="Martin F.M."/>
        </authorList>
    </citation>
    <scope>NUCLEOTIDE SEQUENCE [LARGE SCALE GENOMIC DNA]</scope>
    <source>
        <strain evidence="5 6">RN42</strain>
    </source>
</reference>
<feature type="compositionally biased region" description="Basic and acidic residues" evidence="2">
    <location>
        <begin position="62"/>
        <end position="74"/>
    </location>
</feature>
<evidence type="ECO:0000259" key="4">
    <source>
        <dbReference type="PROSITE" id="PS51391"/>
    </source>
</evidence>
<evidence type="ECO:0000259" key="3">
    <source>
        <dbReference type="PROSITE" id="PS50128"/>
    </source>
</evidence>
<dbReference type="EMBL" id="ML119654">
    <property type="protein sequence ID" value="RPA85404.1"/>
    <property type="molecule type" value="Genomic_DNA"/>
</dbReference>
<feature type="compositionally biased region" description="Basic and acidic residues" evidence="2">
    <location>
        <begin position="767"/>
        <end position="870"/>
    </location>
</feature>
<dbReference type="InterPro" id="IPR000061">
    <property type="entry name" value="Surp"/>
</dbReference>
<protein>
    <recommendedName>
        <fullName evidence="7">CID domain-containing protein</fullName>
    </recommendedName>
</protein>
<evidence type="ECO:0000256" key="1">
    <source>
        <dbReference type="ARBA" id="ARBA00022884"/>
    </source>
</evidence>
<dbReference type="AlphaFoldDB" id="A0A3N4IUY1"/>
<keyword evidence="6" id="KW-1185">Reference proteome</keyword>
<dbReference type="InterPro" id="IPR006569">
    <property type="entry name" value="CID_dom"/>
</dbReference>
<feature type="region of interest" description="Disordered" evidence="2">
    <location>
        <begin position="313"/>
        <end position="337"/>
    </location>
</feature>
<feature type="region of interest" description="Disordered" evidence="2">
    <location>
        <begin position="687"/>
        <end position="959"/>
    </location>
</feature>
<dbReference type="PROSITE" id="PS50128">
    <property type="entry name" value="SURP"/>
    <property type="match status" value="1"/>
</dbReference>
<dbReference type="Proteomes" id="UP000275078">
    <property type="component" value="Unassembled WGS sequence"/>
</dbReference>
<evidence type="ECO:0000313" key="5">
    <source>
        <dbReference type="EMBL" id="RPA85404.1"/>
    </source>
</evidence>
<sequence length="959" mass="108022">MPPPTQPFPDIQNKLQAPTKKSAFEKAKADAEAKRLREEAETAAVYEDFVKSFADESDDEQDRNHHSNSQRDGRGGGFGGPGGARPPPVGPSSGKRHFTSSTRGGIPMPPPLGGGFNRFGKKRGYDSQEDYGDRDRTRRMRGDTGILAFENSGTKDQKEEGFFVRDQSDDEEERREAKEQPKPTLHLSSLPPTFTADDIRQLLREHNPDIVIDSVKLLPPSTAPSTNSAVRRAASAIVMLSHGTPSADVDSCATTLSNRYLGGGFWLSISRHLPSTVIGSEAFSALAAKSDTSSNPFGAKLLAPVQHKMNRAPPPARGFAPPPQFGGSAQPQQNNYRYDPRGRLEVQVSAPKDLKLLRTVHKTIESVLTHGPDFEALLMNSDEARYDERWSWLWDTRSPTHQYYRWRLWDILSGTSAKPSSDPKIKAPFDMFTGAQTPVWVPPKKRLKYEFATSLHDITDDPDYRSEEESDSESEAEVEQPQGVAVGGLGIAGDDHKRRYLTPLERAKLIHLIARVPTSTTKVRRGDVARIMAFAIEHAWAAEEVVEVLVQNILRPFALQREEKGLGAEPGDEDEKEEDEAKKDETDRERDTSGAKIVGLYLINDVLSNSSLGIRNVWRYRTLVESKLKEAKVMEELGRVPEKEGWGRIRKEKYKRLIGSVLQLWENWCTFPQTSHELLTKAFMDPPSLEATTKPATTETAASSSRWRKIDDPNRPTASSATTDAPSAPAWFPKNLNKDPKKPKEEKKDDKKKDDKPTEKPQTQPQESERDWDRSDRPRGYDGDNGRDSYRQDRRPYDGHHDSRDERDGRYREPRDRDHRDYHQRDYAERDRQDRPRDDRHRDNRDRDHSYHNSSHSDRYRDQQDPREQAAGRARRRFNEGPEPMALDPKPPAPPPPAQNTQNKPSAPQVSGSGFKMAFGKAAAPALGGAGAGAAKDQEGQKRKRIRAEDMFADDDEEY</sequence>
<dbReference type="GO" id="GO:0005634">
    <property type="term" value="C:nucleus"/>
    <property type="evidence" value="ECO:0007669"/>
    <property type="project" value="TreeGrafter"/>
</dbReference>
<feature type="compositionally biased region" description="Basic and acidic residues" evidence="2">
    <location>
        <begin position="736"/>
        <end position="759"/>
    </location>
</feature>
<feature type="region of interest" description="Disordered" evidence="2">
    <location>
        <begin position="1"/>
        <end position="192"/>
    </location>
</feature>
<evidence type="ECO:0000256" key="2">
    <source>
        <dbReference type="SAM" id="MobiDB-lite"/>
    </source>
</evidence>
<dbReference type="OrthoDB" id="377209at2759"/>
<dbReference type="GO" id="GO:0006396">
    <property type="term" value="P:RNA processing"/>
    <property type="evidence" value="ECO:0007669"/>
    <property type="project" value="InterPro"/>
</dbReference>
<evidence type="ECO:0008006" key="7">
    <source>
        <dbReference type="Google" id="ProtNLM"/>
    </source>
</evidence>
<feature type="compositionally biased region" description="Basic and acidic residues" evidence="2">
    <location>
        <begin position="153"/>
        <end position="167"/>
    </location>
</feature>
<name>A0A3N4IUY1_ASCIM</name>
<dbReference type="Gene3D" id="1.10.10.790">
    <property type="entry name" value="Surp module"/>
    <property type="match status" value="1"/>
</dbReference>
<dbReference type="PROSITE" id="PS51391">
    <property type="entry name" value="CID"/>
    <property type="match status" value="1"/>
</dbReference>
<feature type="compositionally biased region" description="Basic and acidic residues" evidence="2">
    <location>
        <begin position="579"/>
        <end position="590"/>
    </location>
</feature>
<feature type="domain" description="CID" evidence="4">
    <location>
        <begin position="501"/>
        <end position="687"/>
    </location>
</feature>
<keyword evidence="1" id="KW-0694">RNA-binding</keyword>
<gene>
    <name evidence="5" type="ORF">BJ508DRAFT_412183</name>
</gene>
<feature type="region of interest" description="Disordered" evidence="2">
    <location>
        <begin position="564"/>
        <end position="590"/>
    </location>
</feature>
<dbReference type="InterPro" id="IPR051485">
    <property type="entry name" value="SR-CTD_assoc_factor"/>
</dbReference>
<dbReference type="STRING" id="1160509.A0A3N4IUY1"/>
<dbReference type="GO" id="GO:0003723">
    <property type="term" value="F:RNA binding"/>
    <property type="evidence" value="ECO:0007669"/>
    <property type="project" value="UniProtKB-KW"/>
</dbReference>